<dbReference type="AlphaFoldDB" id="A0A6G1PUL0"/>
<keyword evidence="2" id="KW-1185">Reference proteome</keyword>
<organism evidence="1 2">
    <name type="scientific">Channa argus</name>
    <name type="common">Northern snakehead</name>
    <name type="synonym">Ophicephalus argus</name>
    <dbReference type="NCBI Taxonomy" id="215402"/>
    <lineage>
        <taxon>Eukaryota</taxon>
        <taxon>Metazoa</taxon>
        <taxon>Chordata</taxon>
        <taxon>Craniata</taxon>
        <taxon>Vertebrata</taxon>
        <taxon>Euteleostomi</taxon>
        <taxon>Actinopterygii</taxon>
        <taxon>Neopterygii</taxon>
        <taxon>Teleostei</taxon>
        <taxon>Neoteleostei</taxon>
        <taxon>Acanthomorphata</taxon>
        <taxon>Anabantaria</taxon>
        <taxon>Anabantiformes</taxon>
        <taxon>Channoidei</taxon>
        <taxon>Channidae</taxon>
        <taxon>Channa</taxon>
    </lineage>
</organism>
<evidence type="ECO:0000313" key="1">
    <source>
        <dbReference type="EMBL" id="KAF3693952.1"/>
    </source>
</evidence>
<gene>
    <name evidence="1" type="ORF">EXN66_Car009628</name>
</gene>
<sequence length="62" mass="7183">MYKAAISERLSSFLYLYTRRACFWIARKTLPDLLTTLRVVTEITHQNNSAENFIIGYIAGIK</sequence>
<name>A0A6G1PUL0_CHAAH</name>
<evidence type="ECO:0000313" key="2">
    <source>
        <dbReference type="Proteomes" id="UP000503349"/>
    </source>
</evidence>
<accession>A0A6G1PUL0</accession>
<reference evidence="2" key="2">
    <citation type="submission" date="2019-02" db="EMBL/GenBank/DDBJ databases">
        <title>Opniocepnalus argus Var Kimnra genome.</title>
        <authorList>
            <person name="Zhou C."/>
            <person name="Xiao S."/>
        </authorList>
    </citation>
    <scope>NUCLEOTIDE SEQUENCE [LARGE SCALE GENOMIC DNA]</scope>
</reference>
<reference evidence="1 2" key="1">
    <citation type="submission" date="2019-02" db="EMBL/GenBank/DDBJ databases">
        <title>Opniocepnalus argus genome.</title>
        <authorList>
            <person name="Zhou C."/>
            <person name="Xiao S."/>
        </authorList>
    </citation>
    <scope>NUCLEOTIDE SEQUENCE [LARGE SCALE GENOMIC DNA]</scope>
    <source>
        <strain evidence="1">OARG1902GOOAL</strain>
        <tissue evidence="1">Muscle</tissue>
    </source>
</reference>
<proteinExistence type="predicted"/>
<dbReference type="Proteomes" id="UP000503349">
    <property type="component" value="Chromosome 9"/>
</dbReference>
<dbReference type="EMBL" id="CM015720">
    <property type="protein sequence ID" value="KAF3693952.1"/>
    <property type="molecule type" value="Genomic_DNA"/>
</dbReference>
<protein>
    <submittedName>
        <fullName evidence="1">Uncharacterized protein</fullName>
    </submittedName>
</protein>